<evidence type="ECO:0000313" key="1">
    <source>
        <dbReference type="EMBL" id="KAJ8443077.1"/>
    </source>
</evidence>
<gene>
    <name evidence="1" type="ORF">Cgig2_004282</name>
</gene>
<dbReference type="Proteomes" id="UP001153076">
    <property type="component" value="Unassembled WGS sequence"/>
</dbReference>
<name>A0A9Q1KH03_9CARY</name>
<reference evidence="1" key="1">
    <citation type="submission" date="2022-04" db="EMBL/GenBank/DDBJ databases">
        <title>Carnegiea gigantea Genome sequencing and assembly v2.</title>
        <authorList>
            <person name="Copetti D."/>
            <person name="Sanderson M.J."/>
            <person name="Burquez A."/>
            <person name="Wojciechowski M.F."/>
        </authorList>
    </citation>
    <scope>NUCLEOTIDE SEQUENCE</scope>
    <source>
        <strain evidence="1">SGP5-SGP5p</strain>
        <tissue evidence="1">Aerial part</tissue>
    </source>
</reference>
<protein>
    <submittedName>
        <fullName evidence="1">Uncharacterized protein</fullName>
    </submittedName>
</protein>
<keyword evidence="2" id="KW-1185">Reference proteome</keyword>
<accession>A0A9Q1KH03</accession>
<dbReference type="EMBL" id="JAKOGI010000127">
    <property type="protein sequence ID" value="KAJ8443077.1"/>
    <property type="molecule type" value="Genomic_DNA"/>
</dbReference>
<proteinExistence type="predicted"/>
<dbReference type="AlphaFoldDB" id="A0A9Q1KH03"/>
<organism evidence="1 2">
    <name type="scientific">Carnegiea gigantea</name>
    <dbReference type="NCBI Taxonomy" id="171969"/>
    <lineage>
        <taxon>Eukaryota</taxon>
        <taxon>Viridiplantae</taxon>
        <taxon>Streptophyta</taxon>
        <taxon>Embryophyta</taxon>
        <taxon>Tracheophyta</taxon>
        <taxon>Spermatophyta</taxon>
        <taxon>Magnoliopsida</taxon>
        <taxon>eudicotyledons</taxon>
        <taxon>Gunneridae</taxon>
        <taxon>Pentapetalae</taxon>
        <taxon>Caryophyllales</taxon>
        <taxon>Cactineae</taxon>
        <taxon>Cactaceae</taxon>
        <taxon>Cactoideae</taxon>
        <taxon>Echinocereeae</taxon>
        <taxon>Carnegiea</taxon>
    </lineage>
</organism>
<comment type="caution">
    <text evidence="1">The sequence shown here is derived from an EMBL/GenBank/DDBJ whole genome shotgun (WGS) entry which is preliminary data.</text>
</comment>
<sequence>MCTGLVDLPLHVRFAGPEARRLDRHLGREEEEGRLWVSEVLGAEVLEARLAFPLVLTMVADLEGGRFKVVLGNGEFERVIDSFTSNLEDSVETDFLQFRGMAESSNMLIQARSPARGMEGEILGYYTLPAYRMGGSIGLSLCPKTLIQSDGKCCIDQDELMAYGAIAVVSTAKCQSGLKPHNPTSR</sequence>
<evidence type="ECO:0000313" key="2">
    <source>
        <dbReference type="Proteomes" id="UP001153076"/>
    </source>
</evidence>